<comment type="caution">
    <text evidence="7">The sequence shown here is derived from an EMBL/GenBank/DDBJ whole genome shotgun (WGS) entry which is preliminary data.</text>
</comment>
<name>A0A8T1XQY7_ARASU</name>
<feature type="domain" description="Replication factor A C-terminal" evidence="6">
    <location>
        <begin position="290"/>
        <end position="421"/>
    </location>
</feature>
<keyword evidence="3" id="KW-0238">DNA-binding</keyword>
<feature type="compositionally biased region" description="Polar residues" evidence="4">
    <location>
        <begin position="658"/>
        <end position="675"/>
    </location>
</feature>
<dbReference type="CDD" id="cd04476">
    <property type="entry name" value="RPA1_DBD_C"/>
    <property type="match status" value="1"/>
</dbReference>
<dbReference type="GO" id="GO:0003677">
    <property type="term" value="F:DNA binding"/>
    <property type="evidence" value="ECO:0007669"/>
    <property type="project" value="UniProtKB-KW"/>
</dbReference>
<protein>
    <submittedName>
        <fullName evidence="7">Nucleic acid-binding OB-fold</fullName>
    </submittedName>
</protein>
<accession>A0A8T1XQY7</accession>
<dbReference type="PANTHER" id="PTHR47165">
    <property type="entry name" value="OS03G0429900 PROTEIN"/>
    <property type="match status" value="1"/>
</dbReference>
<dbReference type="OrthoDB" id="1112204at2759"/>
<dbReference type="CDD" id="cd04480">
    <property type="entry name" value="RPA1_DBD_A_like"/>
    <property type="match status" value="1"/>
</dbReference>
<dbReference type="PANTHER" id="PTHR47165:SF4">
    <property type="entry name" value="OS03G0429900 PROTEIN"/>
    <property type="match status" value="1"/>
</dbReference>
<dbReference type="InterPro" id="IPR013955">
    <property type="entry name" value="Rep_factor-A_C"/>
</dbReference>
<evidence type="ECO:0000256" key="1">
    <source>
        <dbReference type="ARBA" id="ARBA00022723"/>
    </source>
</evidence>
<evidence type="ECO:0000259" key="6">
    <source>
        <dbReference type="Pfam" id="PF08646"/>
    </source>
</evidence>
<dbReference type="CDD" id="cd04481">
    <property type="entry name" value="RPA1_DBD_B_like"/>
    <property type="match status" value="1"/>
</dbReference>
<organism evidence="7 8">
    <name type="scientific">Arabidopsis suecica</name>
    <name type="common">Swedish thale-cress</name>
    <name type="synonym">Cardaminopsis suecica</name>
    <dbReference type="NCBI Taxonomy" id="45249"/>
    <lineage>
        <taxon>Eukaryota</taxon>
        <taxon>Viridiplantae</taxon>
        <taxon>Streptophyta</taxon>
        <taxon>Embryophyta</taxon>
        <taxon>Tracheophyta</taxon>
        <taxon>Spermatophyta</taxon>
        <taxon>Magnoliopsida</taxon>
        <taxon>eudicotyledons</taxon>
        <taxon>Gunneridae</taxon>
        <taxon>Pentapetalae</taxon>
        <taxon>rosids</taxon>
        <taxon>malvids</taxon>
        <taxon>Brassicales</taxon>
        <taxon>Brassicaceae</taxon>
        <taxon>Camelineae</taxon>
        <taxon>Arabidopsis</taxon>
    </lineage>
</organism>
<feature type="region of interest" description="Disordered" evidence="4">
    <location>
        <begin position="477"/>
        <end position="516"/>
    </location>
</feature>
<feature type="compositionally biased region" description="Polar residues" evidence="4">
    <location>
        <begin position="604"/>
        <end position="648"/>
    </location>
</feature>
<keyword evidence="2" id="KW-0862">Zinc</keyword>
<evidence type="ECO:0000256" key="2">
    <source>
        <dbReference type="ARBA" id="ARBA00022833"/>
    </source>
</evidence>
<evidence type="ECO:0000256" key="3">
    <source>
        <dbReference type="ARBA" id="ARBA00023125"/>
    </source>
</evidence>
<evidence type="ECO:0000256" key="4">
    <source>
        <dbReference type="SAM" id="MobiDB-lite"/>
    </source>
</evidence>
<reference evidence="7 8" key="1">
    <citation type="submission" date="2020-12" db="EMBL/GenBank/DDBJ databases">
        <title>Concerted genomic and epigenomic changes stabilize Arabidopsis allopolyploids.</title>
        <authorList>
            <person name="Chen Z."/>
        </authorList>
    </citation>
    <scope>NUCLEOTIDE SEQUENCE [LARGE SCALE GENOMIC DNA]</scope>
    <source>
        <strain evidence="7">As9502</strain>
        <tissue evidence="7">Leaf</tissue>
    </source>
</reference>
<dbReference type="GO" id="GO:0046872">
    <property type="term" value="F:metal ion binding"/>
    <property type="evidence" value="ECO:0007669"/>
    <property type="project" value="UniProtKB-KW"/>
</dbReference>
<dbReference type="EMBL" id="JAEFBJ010000013">
    <property type="protein sequence ID" value="KAG7537000.1"/>
    <property type="molecule type" value="Genomic_DNA"/>
</dbReference>
<evidence type="ECO:0000313" key="8">
    <source>
        <dbReference type="Proteomes" id="UP000694251"/>
    </source>
</evidence>
<evidence type="ECO:0000313" key="7">
    <source>
        <dbReference type="EMBL" id="KAG7537000.1"/>
    </source>
</evidence>
<keyword evidence="1" id="KW-0479">Metal-binding</keyword>
<proteinExistence type="predicted"/>
<dbReference type="InterPro" id="IPR047192">
    <property type="entry name" value="Euk_RPA1_DBD_C"/>
</dbReference>
<sequence length="863" mass="97240">MASFNSVSDLKPFKNMWKIKVKIIRLWKSYSAKNGESIEMILIDDKGDKIQATIKSALVDQFRSRLEEGESRIFINFSLFHSTGMYRTTKHPYRIGFLDHTRVRRCDKPLPDGLNGFSPVKFDEILDATLDDNYLVDVIGQMINVTQVEDVPVNGKDTKKVTVELRNEIGDRLSVVLWGEYAEYVNNSVQAAPGTIVICAIKFGKIKVWKDNRSLSNAYNCSVVILNPDFPGVEEFMSLLPKDNLTLAIVNSNPFAIVGGVSDKEDFFVHTPRRTITEVKSSREVSKCIVMATILAIDGDMAWYYWSCKICSKKVIPVPVEDFDDGESGDILPLTFHCPKCKIDNPVLVPRFKLHIRVTDNTGNTNFLLFDNLAQQIIGHTATELAPQEHNEIQESDLIPGAVVNVVGKTFLFKIGIEKEHIVYKHDTYKVLKIITDLEMITEFSDKDSQQDTVDTIGCIDCNSSVSAPTEAPLMLTESEGPSETSISPDSNQSKRKGSTPLEQIDLPDQTSTTKKLCSAKVKIEKVEKMKNVTKENDPPPQYQPLYQIQPIPRTNDLHSQSNGLQDITNTKMQYYNQARIHRRERMSGKRKSPEAIAVENRSHVQSNTTNNAPHPSVNTQETVNLGSPVSFTQISTLNTPSQQPTSQHSKEKEKDSGFSNCTNPFSQKPNTISSKGKEKVNEPQLYDSDSSGEREPLFDCTDSEEEYHMEDAELEDADQEEEEHDIASSSAREDYTKAIANYFANVFGRLSKRNESSKHESHTLMMETQFMNASYVERFKTFISYSADIEMEDLELPHRLIAAGEAPLGEKANVYNKMKTLRGIIDSLDEDEIKLITDTSLGGLLDFPNKQVNKIVTHYFIN</sequence>
<evidence type="ECO:0000259" key="5">
    <source>
        <dbReference type="Pfam" id="PF02721"/>
    </source>
</evidence>
<feature type="region of interest" description="Disordered" evidence="4">
    <location>
        <begin position="582"/>
        <end position="699"/>
    </location>
</feature>
<dbReference type="Pfam" id="PF08646">
    <property type="entry name" value="Rep_fac-A_C"/>
    <property type="match status" value="1"/>
</dbReference>
<dbReference type="AlphaFoldDB" id="A0A8T1XQY7"/>
<dbReference type="InterPro" id="IPR003871">
    <property type="entry name" value="RFA1B/D_OB_1st"/>
</dbReference>
<gene>
    <name evidence="7" type="ORF">ISN44_As13g009280</name>
</gene>
<keyword evidence="8" id="KW-1185">Reference proteome</keyword>
<dbReference type="Pfam" id="PF02721">
    <property type="entry name" value="DUF223"/>
    <property type="match status" value="1"/>
</dbReference>
<feature type="domain" description="Replication protein A 70 kDa DNA-binding subunit B/D first OB fold" evidence="5">
    <location>
        <begin position="4"/>
        <end position="106"/>
    </location>
</feature>
<feature type="compositionally biased region" description="Polar residues" evidence="4">
    <location>
        <begin position="480"/>
        <end position="492"/>
    </location>
</feature>
<dbReference type="Proteomes" id="UP000694251">
    <property type="component" value="Chromosome 13"/>
</dbReference>